<dbReference type="InterPro" id="IPR047133">
    <property type="entry name" value="SMIM5"/>
</dbReference>
<evidence type="ECO:0000256" key="1">
    <source>
        <dbReference type="ARBA" id="ARBA00004167"/>
    </source>
</evidence>
<comment type="subcellular location">
    <subcellularLocation>
        <location evidence="1">Membrane</location>
        <topology evidence="1">Single-pass membrane protein</topology>
    </subcellularLocation>
</comment>
<evidence type="ECO:0000256" key="4">
    <source>
        <dbReference type="ARBA" id="ARBA00023136"/>
    </source>
</evidence>
<name>A0A3B4FID0_9CICH</name>
<evidence type="ECO:0000313" key="6">
    <source>
        <dbReference type="Ensembl" id="ENSPNYP00000009534.1"/>
    </source>
</evidence>
<keyword evidence="2 5" id="KW-0812">Transmembrane</keyword>
<dbReference type="GO" id="GO:0016020">
    <property type="term" value="C:membrane"/>
    <property type="evidence" value="ECO:0007669"/>
    <property type="project" value="UniProtKB-SubCell"/>
</dbReference>
<evidence type="ECO:0000256" key="5">
    <source>
        <dbReference type="SAM" id="Phobius"/>
    </source>
</evidence>
<evidence type="ECO:0008006" key="7">
    <source>
        <dbReference type="Google" id="ProtNLM"/>
    </source>
</evidence>
<proteinExistence type="predicted"/>
<accession>A0A3B4FID0</accession>
<reference evidence="6" key="1">
    <citation type="submission" date="2023-09" db="UniProtKB">
        <authorList>
            <consortium name="Ensembl"/>
        </authorList>
    </citation>
    <scope>IDENTIFICATION</scope>
</reference>
<dbReference type="PANTHER" id="PTHR37344">
    <property type="entry name" value="SMALL INTEGRAL MEMBRANE PROTEIN 5"/>
    <property type="match status" value="1"/>
</dbReference>
<dbReference type="AlphaFoldDB" id="A0A3B4FID0"/>
<organism evidence="6">
    <name type="scientific">Pundamilia nyererei</name>
    <dbReference type="NCBI Taxonomy" id="303518"/>
    <lineage>
        <taxon>Eukaryota</taxon>
        <taxon>Metazoa</taxon>
        <taxon>Chordata</taxon>
        <taxon>Craniata</taxon>
        <taxon>Vertebrata</taxon>
        <taxon>Euteleostomi</taxon>
        <taxon>Actinopterygii</taxon>
        <taxon>Neopterygii</taxon>
        <taxon>Teleostei</taxon>
        <taxon>Neoteleostei</taxon>
        <taxon>Acanthomorphata</taxon>
        <taxon>Ovalentaria</taxon>
        <taxon>Cichlomorphae</taxon>
        <taxon>Cichliformes</taxon>
        <taxon>Cichlidae</taxon>
        <taxon>African cichlids</taxon>
        <taxon>Pseudocrenilabrinae</taxon>
        <taxon>Haplochromini</taxon>
        <taxon>Pundamilia</taxon>
    </lineage>
</organism>
<dbReference type="Pfam" id="PF15831">
    <property type="entry name" value="SMIM5_18_22"/>
    <property type="match status" value="1"/>
</dbReference>
<dbReference type="GeneTree" id="ENSGT00940000176223"/>
<feature type="transmembrane region" description="Helical" evidence="5">
    <location>
        <begin position="33"/>
        <end position="57"/>
    </location>
</feature>
<protein>
    <recommendedName>
        <fullName evidence="7">Small integral membrane protein 5</fullName>
    </recommendedName>
</protein>
<dbReference type="CDD" id="cd20254">
    <property type="entry name" value="CASIMO1_SMIM5"/>
    <property type="match status" value="1"/>
</dbReference>
<keyword evidence="4 5" id="KW-0472">Membrane</keyword>
<dbReference type="InterPro" id="IPR031671">
    <property type="entry name" value="SMIM5/18/22"/>
</dbReference>
<evidence type="ECO:0000256" key="2">
    <source>
        <dbReference type="ARBA" id="ARBA00022692"/>
    </source>
</evidence>
<dbReference type="Ensembl" id="ENSPNYT00000009753.1">
    <property type="protein sequence ID" value="ENSPNYP00000009534.1"/>
    <property type="gene ID" value="ENSPNYG00000007212.1"/>
</dbReference>
<keyword evidence="3 5" id="KW-1133">Transmembrane helix</keyword>
<evidence type="ECO:0000256" key="3">
    <source>
        <dbReference type="ARBA" id="ARBA00022989"/>
    </source>
</evidence>
<dbReference type="PANTHER" id="PTHR37344:SF1">
    <property type="entry name" value="SMALL INTEGRAL MEMBRANE PROTEIN 5"/>
    <property type="match status" value="1"/>
</dbReference>
<sequence>CIGTEFVYLQDIFRRVWTKLQALPEATPVEVGAFAVLLLFIATVLFMILLSCIHCCCFTKPKHQPSRVQPLHNI</sequence>